<dbReference type="Gene3D" id="3.90.550.10">
    <property type="entry name" value="Spore Coat Polysaccharide Biosynthesis Protein SpsA, Chain A"/>
    <property type="match status" value="1"/>
</dbReference>
<name>A0A1F8B4H4_9BACT</name>
<dbReference type="GO" id="GO:0016757">
    <property type="term" value="F:glycosyltransferase activity"/>
    <property type="evidence" value="ECO:0007669"/>
    <property type="project" value="UniProtKB-KW"/>
</dbReference>
<feature type="transmembrane region" description="Helical" evidence="4">
    <location>
        <begin position="305"/>
        <end position="329"/>
    </location>
</feature>
<sequence length="331" mass="38275">MGKDGFKLFKVVEPSKNMKVSVCLTVFNEEKSIKKLLESLLSQTRKPDEIVIVDGDSTDKTVEIIRHFQKKYKVIKLLIEKCNRARGRNLSVEFAKNEIIAITDADCVAERNWLERITEPFKEGKVDISAGFYRMRAENSFQRAESVYLGVLPSKFDDTFLPSTRSIAFRKKIWEEIGGFPEGKNNSAEDTDFNYKAVKMGAKYSRVKNARVEWRIPNSFSVFIKKIYDYAKWDASYGIWWHPAKGLSSHNIKAFFIVLRYLLGFILLLLSLNNPSLFPILFILILLYIIWSFRKVYLEYRDWQAGLWGIILQFTTDIAVIVGFLSGLAKN</sequence>
<dbReference type="STRING" id="1802516.A3A75_04610"/>
<dbReference type="InterPro" id="IPR029044">
    <property type="entry name" value="Nucleotide-diphossugar_trans"/>
</dbReference>
<keyword evidence="2" id="KW-0328">Glycosyltransferase</keyword>
<dbReference type="Proteomes" id="UP000179018">
    <property type="component" value="Unassembled WGS sequence"/>
</dbReference>
<evidence type="ECO:0000256" key="3">
    <source>
        <dbReference type="ARBA" id="ARBA00022679"/>
    </source>
</evidence>
<keyword evidence="4" id="KW-1133">Transmembrane helix</keyword>
<feature type="transmembrane region" description="Helical" evidence="4">
    <location>
        <begin position="276"/>
        <end position="293"/>
    </location>
</feature>
<reference evidence="6 7" key="1">
    <citation type="journal article" date="2016" name="Nat. Commun.">
        <title>Thousands of microbial genomes shed light on interconnected biogeochemical processes in an aquifer system.</title>
        <authorList>
            <person name="Anantharaman K."/>
            <person name="Brown C.T."/>
            <person name="Hug L.A."/>
            <person name="Sharon I."/>
            <person name="Castelle C.J."/>
            <person name="Probst A.J."/>
            <person name="Thomas B.C."/>
            <person name="Singh A."/>
            <person name="Wilkins M.J."/>
            <person name="Karaoz U."/>
            <person name="Brodie E.L."/>
            <person name="Williams K.H."/>
            <person name="Hubbard S.S."/>
            <person name="Banfield J.F."/>
        </authorList>
    </citation>
    <scope>NUCLEOTIDE SEQUENCE [LARGE SCALE GENOMIC DNA]</scope>
</reference>
<comment type="similarity">
    <text evidence="1">Belongs to the glycosyltransferase 2 family.</text>
</comment>
<evidence type="ECO:0000256" key="1">
    <source>
        <dbReference type="ARBA" id="ARBA00006739"/>
    </source>
</evidence>
<organism evidence="6 7">
    <name type="scientific">Candidatus Woesebacteria bacterium RIFCSPLOWO2_01_FULL_39_10</name>
    <dbReference type="NCBI Taxonomy" id="1802516"/>
    <lineage>
        <taxon>Bacteria</taxon>
        <taxon>Candidatus Woeseibacteriota</taxon>
    </lineage>
</organism>
<dbReference type="Pfam" id="PF00535">
    <property type="entry name" value="Glycos_transf_2"/>
    <property type="match status" value="1"/>
</dbReference>
<dbReference type="PANTHER" id="PTHR43630">
    <property type="entry name" value="POLY-BETA-1,6-N-ACETYL-D-GLUCOSAMINE SYNTHASE"/>
    <property type="match status" value="1"/>
</dbReference>
<dbReference type="SUPFAM" id="SSF53448">
    <property type="entry name" value="Nucleotide-diphospho-sugar transferases"/>
    <property type="match status" value="1"/>
</dbReference>
<feature type="transmembrane region" description="Helical" evidence="4">
    <location>
        <begin position="252"/>
        <end position="270"/>
    </location>
</feature>
<evidence type="ECO:0000256" key="4">
    <source>
        <dbReference type="SAM" id="Phobius"/>
    </source>
</evidence>
<evidence type="ECO:0000256" key="2">
    <source>
        <dbReference type="ARBA" id="ARBA00022676"/>
    </source>
</evidence>
<dbReference type="EMBL" id="MGHC01000037">
    <property type="protein sequence ID" value="OGM58288.1"/>
    <property type="molecule type" value="Genomic_DNA"/>
</dbReference>
<comment type="caution">
    <text evidence="6">The sequence shown here is derived from an EMBL/GenBank/DDBJ whole genome shotgun (WGS) entry which is preliminary data.</text>
</comment>
<gene>
    <name evidence="6" type="ORF">A3A75_04610</name>
</gene>
<dbReference type="InterPro" id="IPR001173">
    <property type="entry name" value="Glyco_trans_2-like"/>
</dbReference>
<feature type="domain" description="Glycosyltransferase 2-like" evidence="5">
    <location>
        <begin position="21"/>
        <end position="144"/>
    </location>
</feature>
<keyword evidence="4" id="KW-0812">Transmembrane</keyword>
<keyword evidence="3" id="KW-0808">Transferase</keyword>
<proteinExistence type="inferred from homology"/>
<evidence type="ECO:0000313" key="7">
    <source>
        <dbReference type="Proteomes" id="UP000179018"/>
    </source>
</evidence>
<protein>
    <recommendedName>
        <fullName evidence="5">Glycosyltransferase 2-like domain-containing protein</fullName>
    </recommendedName>
</protein>
<keyword evidence="4" id="KW-0472">Membrane</keyword>
<evidence type="ECO:0000313" key="6">
    <source>
        <dbReference type="EMBL" id="OGM58288.1"/>
    </source>
</evidence>
<evidence type="ECO:0000259" key="5">
    <source>
        <dbReference type="Pfam" id="PF00535"/>
    </source>
</evidence>
<dbReference type="AlphaFoldDB" id="A0A1F8B4H4"/>
<dbReference type="PANTHER" id="PTHR43630:SF1">
    <property type="entry name" value="POLY-BETA-1,6-N-ACETYL-D-GLUCOSAMINE SYNTHASE"/>
    <property type="match status" value="1"/>
</dbReference>
<accession>A0A1F8B4H4</accession>